<organism evidence="1 2">
    <name type="scientific">Flagellimonas marina</name>
    <dbReference type="NCBI Taxonomy" id="1775168"/>
    <lineage>
        <taxon>Bacteria</taxon>
        <taxon>Pseudomonadati</taxon>
        <taxon>Bacteroidota</taxon>
        <taxon>Flavobacteriia</taxon>
        <taxon>Flavobacteriales</taxon>
        <taxon>Flavobacteriaceae</taxon>
        <taxon>Flagellimonas</taxon>
    </lineage>
</organism>
<accession>A0ABV8PKH0</accession>
<proteinExistence type="predicted"/>
<comment type="caution">
    <text evidence="1">The sequence shown here is derived from an EMBL/GenBank/DDBJ whole genome shotgun (WGS) entry which is preliminary data.</text>
</comment>
<dbReference type="Pfam" id="PF08889">
    <property type="entry name" value="WbqC"/>
    <property type="match status" value="1"/>
</dbReference>
<name>A0ABV8PKH0_9FLAO</name>
<dbReference type="EMBL" id="JBHSCL010000004">
    <property type="protein sequence ID" value="MFC4219700.1"/>
    <property type="molecule type" value="Genomic_DNA"/>
</dbReference>
<evidence type="ECO:0000313" key="2">
    <source>
        <dbReference type="Proteomes" id="UP001595841"/>
    </source>
</evidence>
<sequence>MIESTNQQILVHPCYFPSIATFAALVQEDVIWEANDNFQKQTYRNRCYICTDKGKHMLNIPIKHVGGAEGRQKYTDVELDNTYNWKKIHWRTLETAYRTSPFFEFYEDDIRPLYEGNDDSLFEYNLKTIQTIADCLGIEFPTEKTSRYEPEPGNYFDARFLVEAKKETPLKMEPYTQVFGERHGFIPNLSVLDLLFNEGPNTLSYLKSQSLDFLDV</sequence>
<evidence type="ECO:0000313" key="1">
    <source>
        <dbReference type="EMBL" id="MFC4219700.1"/>
    </source>
</evidence>
<keyword evidence="2" id="KW-1185">Reference proteome</keyword>
<dbReference type="InterPro" id="IPR014985">
    <property type="entry name" value="WbqC"/>
</dbReference>
<dbReference type="Proteomes" id="UP001595841">
    <property type="component" value="Unassembled WGS sequence"/>
</dbReference>
<dbReference type="RefSeq" id="WP_379764488.1">
    <property type="nucleotide sequence ID" value="NZ_JBHSCL010000004.1"/>
</dbReference>
<protein>
    <submittedName>
        <fullName evidence="1">WbqC family protein</fullName>
    </submittedName>
</protein>
<gene>
    <name evidence="1" type="ORF">ACFOWS_06135</name>
</gene>
<reference evidence="2" key="1">
    <citation type="journal article" date="2019" name="Int. J. Syst. Evol. Microbiol.">
        <title>The Global Catalogue of Microorganisms (GCM) 10K type strain sequencing project: providing services to taxonomists for standard genome sequencing and annotation.</title>
        <authorList>
            <consortium name="The Broad Institute Genomics Platform"/>
            <consortium name="The Broad Institute Genome Sequencing Center for Infectious Disease"/>
            <person name="Wu L."/>
            <person name="Ma J."/>
        </authorList>
    </citation>
    <scope>NUCLEOTIDE SEQUENCE [LARGE SCALE GENOMIC DNA]</scope>
    <source>
        <strain evidence="2">CGMCC 1.15774</strain>
    </source>
</reference>